<keyword evidence="8" id="KW-0675">Receptor</keyword>
<keyword evidence="12" id="KW-1185">Reference proteome</keyword>
<evidence type="ECO:0000256" key="9">
    <source>
        <dbReference type="ARBA" id="ARBA00023180"/>
    </source>
</evidence>
<evidence type="ECO:0000256" key="1">
    <source>
        <dbReference type="ARBA" id="ARBA00004651"/>
    </source>
</evidence>
<proteinExistence type="inferred from homology"/>
<dbReference type="PRINTS" id="PR01610">
    <property type="entry name" value="CD36ANTIGEN"/>
</dbReference>
<keyword evidence="3" id="KW-1003">Cell membrane</keyword>
<comment type="caution">
    <text evidence="11">The sequence shown here is derived from an EMBL/GenBank/DDBJ whole genome shotgun (WGS) entry which is preliminary data.</text>
</comment>
<dbReference type="EMBL" id="JASPKY010000732">
    <property type="protein sequence ID" value="KAK9686066.1"/>
    <property type="molecule type" value="Genomic_DNA"/>
</dbReference>
<dbReference type="PANTHER" id="PTHR11923:SF114">
    <property type="entry name" value="FI02050P-RELATED"/>
    <property type="match status" value="1"/>
</dbReference>
<evidence type="ECO:0000256" key="5">
    <source>
        <dbReference type="ARBA" id="ARBA00022989"/>
    </source>
</evidence>
<evidence type="ECO:0000256" key="2">
    <source>
        <dbReference type="ARBA" id="ARBA00010532"/>
    </source>
</evidence>
<name>A0AAW1I9P0_POPJA</name>
<evidence type="ECO:0000256" key="8">
    <source>
        <dbReference type="ARBA" id="ARBA00023170"/>
    </source>
</evidence>
<evidence type="ECO:0000256" key="4">
    <source>
        <dbReference type="ARBA" id="ARBA00022692"/>
    </source>
</evidence>
<dbReference type="GO" id="GO:0005737">
    <property type="term" value="C:cytoplasm"/>
    <property type="evidence" value="ECO:0007669"/>
    <property type="project" value="TreeGrafter"/>
</dbReference>
<dbReference type="AlphaFoldDB" id="A0AAW1I9P0"/>
<keyword evidence="5 10" id="KW-1133">Transmembrane helix</keyword>
<reference evidence="11 12" key="1">
    <citation type="journal article" date="2024" name="BMC Genomics">
        <title>De novo assembly and annotation of Popillia japonica's genome with initial clues to its potential as an invasive pest.</title>
        <authorList>
            <person name="Cucini C."/>
            <person name="Boschi S."/>
            <person name="Funari R."/>
            <person name="Cardaioli E."/>
            <person name="Iannotti N."/>
            <person name="Marturano G."/>
            <person name="Paoli F."/>
            <person name="Bruttini M."/>
            <person name="Carapelli A."/>
            <person name="Frati F."/>
            <person name="Nardi F."/>
        </authorList>
    </citation>
    <scope>NUCLEOTIDE SEQUENCE [LARGE SCALE GENOMIC DNA]</scope>
    <source>
        <strain evidence="11">DMR45628</strain>
    </source>
</reference>
<keyword evidence="6 10" id="KW-0472">Membrane</keyword>
<keyword evidence="7" id="KW-1015">Disulfide bond</keyword>
<keyword evidence="4 10" id="KW-0812">Transmembrane</keyword>
<dbReference type="InterPro" id="IPR002159">
    <property type="entry name" value="CD36_fam"/>
</dbReference>
<sequence>MWRIPQNLRNMLTCFRFCKHSIMTICTTKCKLISLSVVIVILLAIGICAVSLCKTVYHHILLKELTISNHSTGYELWKETPIPMYLNVYMFNWTNADEVLKNWTTKPIFQECGPYVFSEHHIRVNLTWNETENTVTYYQKRIWQFQSDLSTGTLQDNITNLNVIAATAAYLVRKKIAPIQEIASFFIDLKEKHLVQTRTVSQWTFEGYEDKLLQLLVKLNISNFNIPESKFGWFYGRNNSEVYDGNFTMYTGVDNIDLLGIINKWNSVSWTGDYTSYCGVVNGTSGELWPPVKKYDKVAIFSPDLCSTIWLSHQTNYSEEIVGMTGKKYIGTDFLFDNGTKYPEQKCFVNDKSFPSGVRDVSACKFGAPAFVSFPHFYLADNYYTDPIVEVRASVQLNLLIEPMRNIHMFKNVKETFVPMLWFSQTTELTETLGRKTKMLLTVPSILTYSGCGLIGIACLLIFVTVYYAYNKVWISHEEERLLSEDT</sequence>
<evidence type="ECO:0000256" key="6">
    <source>
        <dbReference type="ARBA" id="ARBA00023136"/>
    </source>
</evidence>
<dbReference type="PANTHER" id="PTHR11923">
    <property type="entry name" value="SCAVENGER RECEPTOR CLASS B TYPE-1 SR-B1"/>
    <property type="match status" value="1"/>
</dbReference>
<organism evidence="11 12">
    <name type="scientific">Popillia japonica</name>
    <name type="common">Japanese beetle</name>
    <dbReference type="NCBI Taxonomy" id="7064"/>
    <lineage>
        <taxon>Eukaryota</taxon>
        <taxon>Metazoa</taxon>
        <taxon>Ecdysozoa</taxon>
        <taxon>Arthropoda</taxon>
        <taxon>Hexapoda</taxon>
        <taxon>Insecta</taxon>
        <taxon>Pterygota</taxon>
        <taxon>Neoptera</taxon>
        <taxon>Endopterygota</taxon>
        <taxon>Coleoptera</taxon>
        <taxon>Polyphaga</taxon>
        <taxon>Scarabaeiformia</taxon>
        <taxon>Scarabaeidae</taxon>
        <taxon>Rutelinae</taxon>
        <taxon>Popillia</taxon>
    </lineage>
</organism>
<comment type="subcellular location">
    <subcellularLocation>
        <location evidence="1">Cell membrane</location>
        <topology evidence="1">Multi-pass membrane protein</topology>
    </subcellularLocation>
</comment>
<evidence type="ECO:0000313" key="12">
    <source>
        <dbReference type="Proteomes" id="UP001458880"/>
    </source>
</evidence>
<evidence type="ECO:0000256" key="10">
    <source>
        <dbReference type="SAM" id="Phobius"/>
    </source>
</evidence>
<evidence type="ECO:0000256" key="7">
    <source>
        <dbReference type="ARBA" id="ARBA00023157"/>
    </source>
</evidence>
<evidence type="ECO:0000313" key="11">
    <source>
        <dbReference type="EMBL" id="KAK9686066.1"/>
    </source>
</evidence>
<feature type="transmembrane region" description="Helical" evidence="10">
    <location>
        <begin position="446"/>
        <end position="470"/>
    </location>
</feature>
<comment type="similarity">
    <text evidence="2">Belongs to the CD36 family.</text>
</comment>
<dbReference type="GO" id="GO:0005044">
    <property type="term" value="F:scavenger receptor activity"/>
    <property type="evidence" value="ECO:0007669"/>
    <property type="project" value="TreeGrafter"/>
</dbReference>
<accession>A0AAW1I9P0</accession>
<keyword evidence="9" id="KW-0325">Glycoprotein</keyword>
<evidence type="ECO:0000256" key="3">
    <source>
        <dbReference type="ARBA" id="ARBA00022475"/>
    </source>
</evidence>
<dbReference type="Pfam" id="PF01130">
    <property type="entry name" value="CD36"/>
    <property type="match status" value="2"/>
</dbReference>
<dbReference type="InterPro" id="IPR005428">
    <property type="entry name" value="CD36/SCARB1/SNMP1"/>
</dbReference>
<dbReference type="GO" id="GO:0005886">
    <property type="term" value="C:plasma membrane"/>
    <property type="evidence" value="ECO:0007669"/>
    <property type="project" value="UniProtKB-SubCell"/>
</dbReference>
<feature type="transmembrane region" description="Helical" evidence="10">
    <location>
        <begin position="32"/>
        <end position="52"/>
    </location>
</feature>
<dbReference type="PRINTS" id="PR01609">
    <property type="entry name" value="CD36FAMILY"/>
</dbReference>
<dbReference type="Proteomes" id="UP001458880">
    <property type="component" value="Unassembled WGS sequence"/>
</dbReference>
<gene>
    <name evidence="11" type="ORF">QE152_g37490</name>
</gene>
<protein>
    <submittedName>
        <fullName evidence="11">CD36 family</fullName>
    </submittedName>
</protein>